<keyword evidence="3 9" id="KW-0378">Hydrolase</keyword>
<feature type="site" description="Important for substrate specificity" evidence="9">
    <location>
        <position position="26"/>
    </location>
</feature>
<dbReference type="Proteomes" id="UP000093173">
    <property type="component" value="Unassembled WGS sequence"/>
</dbReference>
<dbReference type="InterPro" id="IPR003697">
    <property type="entry name" value="Maf-like"/>
</dbReference>
<dbReference type="GO" id="GO:0009117">
    <property type="term" value="P:nucleotide metabolic process"/>
    <property type="evidence" value="ECO:0007669"/>
    <property type="project" value="UniProtKB-KW"/>
</dbReference>
<evidence type="ECO:0000256" key="1">
    <source>
        <dbReference type="ARBA" id="ARBA00004496"/>
    </source>
</evidence>
<comment type="similarity">
    <text evidence="7 9">Belongs to the Maf family. YceF subfamily.</text>
</comment>
<dbReference type="SUPFAM" id="SSF52972">
    <property type="entry name" value="ITPase-like"/>
    <property type="match status" value="1"/>
</dbReference>
<comment type="caution">
    <text evidence="9">Lacks conserved residue(s) required for the propagation of feature annotation.</text>
</comment>
<keyword evidence="2 9" id="KW-0963">Cytoplasm</keyword>
<dbReference type="Gene3D" id="3.90.950.10">
    <property type="match status" value="1"/>
</dbReference>
<dbReference type="HAMAP" id="MF_00528">
    <property type="entry name" value="Maf"/>
    <property type="match status" value="1"/>
</dbReference>
<keyword evidence="11" id="KW-1185">Reference proteome</keyword>
<gene>
    <name evidence="10" type="ORF">A6E14_11465</name>
</gene>
<evidence type="ECO:0000256" key="3">
    <source>
        <dbReference type="ARBA" id="ARBA00022801"/>
    </source>
</evidence>
<feature type="site" description="Important for substrate specificity" evidence="9">
    <location>
        <position position="167"/>
    </location>
</feature>
<dbReference type="AlphaFoldDB" id="A0A1B9QXX1"/>
<dbReference type="Pfam" id="PF02545">
    <property type="entry name" value="Maf"/>
    <property type="match status" value="1"/>
</dbReference>
<dbReference type="NCBIfam" id="TIGR00172">
    <property type="entry name" value="maf"/>
    <property type="match status" value="1"/>
</dbReference>
<dbReference type="GO" id="GO:0005737">
    <property type="term" value="C:cytoplasm"/>
    <property type="evidence" value="ECO:0007669"/>
    <property type="project" value="UniProtKB-SubCell"/>
</dbReference>
<dbReference type="InterPro" id="IPR029001">
    <property type="entry name" value="ITPase-like_fam"/>
</dbReference>
<evidence type="ECO:0000313" key="11">
    <source>
        <dbReference type="Proteomes" id="UP000093173"/>
    </source>
</evidence>
<dbReference type="PANTHER" id="PTHR43213:SF10">
    <property type="entry name" value="7-METHYL-GTP PYROPHOSPHATASE"/>
    <property type="match status" value="1"/>
</dbReference>
<dbReference type="EMBL" id="MAJZ01000561">
    <property type="protein sequence ID" value="OCH75154.1"/>
    <property type="molecule type" value="Genomic_DNA"/>
</dbReference>
<evidence type="ECO:0000256" key="8">
    <source>
        <dbReference type="ARBA" id="ARBA00068163"/>
    </source>
</evidence>
<evidence type="ECO:0000256" key="6">
    <source>
        <dbReference type="ARBA" id="ARBA00053369"/>
    </source>
</evidence>
<evidence type="ECO:0000256" key="9">
    <source>
        <dbReference type="HAMAP-Rule" id="MF_00528"/>
    </source>
</evidence>
<dbReference type="EC" id="3.6.1.-" evidence="9"/>
<comment type="subcellular location">
    <subcellularLocation>
        <location evidence="1 9">Cytoplasm</location>
    </subcellularLocation>
</comment>
<feature type="site" description="Important for substrate specificity" evidence="9">
    <location>
        <position position="83"/>
    </location>
</feature>
<comment type="catalytic activity">
    <reaction evidence="5 9">
        <text>N(7)-methyl-GTP + H2O = N(7)-methyl-GMP + diphosphate + H(+)</text>
        <dbReference type="Rhea" id="RHEA:58744"/>
        <dbReference type="ChEBI" id="CHEBI:15377"/>
        <dbReference type="ChEBI" id="CHEBI:15378"/>
        <dbReference type="ChEBI" id="CHEBI:33019"/>
        <dbReference type="ChEBI" id="CHEBI:58285"/>
        <dbReference type="ChEBI" id="CHEBI:87133"/>
    </reaction>
</comment>
<evidence type="ECO:0000313" key="10">
    <source>
        <dbReference type="EMBL" id="OCH75154.1"/>
    </source>
</evidence>
<evidence type="ECO:0000256" key="4">
    <source>
        <dbReference type="ARBA" id="ARBA00023080"/>
    </source>
</evidence>
<dbReference type="PANTHER" id="PTHR43213">
    <property type="entry name" value="BIFUNCTIONAL DTTP/UTP PYROPHOSPHATASE/METHYLTRANSFERASE PROTEIN-RELATED"/>
    <property type="match status" value="1"/>
</dbReference>
<dbReference type="FunFam" id="3.90.950.10:FF:000005">
    <property type="entry name" value="7-methyl-GTP pyrophosphatase"/>
    <property type="match status" value="1"/>
</dbReference>
<comment type="function">
    <text evidence="6 9">Nucleoside triphosphate pyrophosphatase that hydrolyzes 7-methyl-GTP (m(7)GTP). May have a dual role in cell division arrest and in preventing the incorporation of modified nucleotides into cellular nucleic acids.</text>
</comment>
<evidence type="ECO:0000256" key="7">
    <source>
        <dbReference type="ARBA" id="ARBA00060749"/>
    </source>
</evidence>
<organism evidence="10 11">
    <name type="scientific">Vibrio genomosp. F10</name>
    <dbReference type="NCBI Taxonomy" id="723171"/>
    <lineage>
        <taxon>Bacteria</taxon>
        <taxon>Pseudomonadati</taxon>
        <taxon>Pseudomonadota</taxon>
        <taxon>Gammaproteobacteria</taxon>
        <taxon>Vibrionales</taxon>
        <taxon>Vibrionaceae</taxon>
        <taxon>Vibrio</taxon>
    </lineage>
</organism>
<protein>
    <recommendedName>
        <fullName evidence="8 9">7-methyl-GTP pyrophosphatase</fullName>
        <shortName evidence="9">m(7)GTP pyrophosphatase</shortName>
        <ecNumber evidence="9">3.6.1.-</ecNumber>
    </recommendedName>
</protein>
<keyword evidence="4 9" id="KW-0546">Nucleotide metabolism</keyword>
<proteinExistence type="inferred from homology"/>
<dbReference type="PIRSF" id="PIRSF006305">
    <property type="entry name" value="Maf"/>
    <property type="match status" value="1"/>
</dbReference>
<feature type="active site" description="Proton acceptor" evidence="9">
    <location>
        <position position="82"/>
    </location>
</feature>
<accession>A0A1B9QXX1</accession>
<reference evidence="11" key="1">
    <citation type="submission" date="2016-06" db="EMBL/GenBank/DDBJ databases">
        <authorList>
            <person name="Hehemann J.-H."/>
            <person name="Arevalo P."/>
            <person name="Datta M.S."/>
            <person name="Polz M.F."/>
        </authorList>
    </citation>
    <scope>NUCLEOTIDE SEQUENCE [LARGE SCALE GENOMIC DNA]</scope>
    <source>
        <strain evidence="11">9CSC122</strain>
    </source>
</reference>
<name>A0A1B9QXX1_9VIBR</name>
<sequence length="208" mass="23142">MLLSLTHTLYLKMHNYQLILASTSPYRQELLNKLSISFTTAKPDCDETPLHNETPQQLVSRLAQKKATSCLTESPSLIIGSDQVCVIDGKIVGKPLNRETAIQQLTAQSGKVITFYTGLSLYNSVTQSSQTIVDEFHVHFRQLNRAEIENYVDKEQPFYCAGSFKCEGLGIALFERLEGKDPNALIGLPLIELITMLKSEGFEVLASS</sequence>
<dbReference type="GO" id="GO:0047429">
    <property type="term" value="F:nucleoside triphosphate diphosphatase activity"/>
    <property type="evidence" value="ECO:0007669"/>
    <property type="project" value="InterPro"/>
</dbReference>
<evidence type="ECO:0000256" key="5">
    <source>
        <dbReference type="ARBA" id="ARBA00050213"/>
    </source>
</evidence>
<evidence type="ECO:0000256" key="2">
    <source>
        <dbReference type="ARBA" id="ARBA00022490"/>
    </source>
</evidence>
<comment type="caution">
    <text evidence="10">The sequence shown here is derived from an EMBL/GenBank/DDBJ whole genome shotgun (WGS) entry which is preliminary data.</text>
</comment>
<comment type="cofactor">
    <cofactor evidence="9">
        <name>a divalent metal cation</name>
        <dbReference type="ChEBI" id="CHEBI:60240"/>
    </cofactor>
</comment>
<dbReference type="CDD" id="cd00555">
    <property type="entry name" value="Maf"/>
    <property type="match status" value="1"/>
</dbReference>